<evidence type="ECO:0000256" key="9">
    <source>
        <dbReference type="ARBA" id="ARBA00023295"/>
    </source>
</evidence>
<keyword evidence="5" id="KW-0624">Polysaccharide degradation</keyword>
<keyword evidence="5" id="KW-0858">Xylan degradation</keyword>
<dbReference type="InterPro" id="IPR002772">
    <property type="entry name" value="Glyco_hydro_3_C"/>
</dbReference>
<evidence type="ECO:0000256" key="3">
    <source>
        <dbReference type="ARBA" id="ARBA00005336"/>
    </source>
</evidence>
<reference evidence="13 14" key="1">
    <citation type="journal article" date="2020" name="ISME J.">
        <title>Uncovering the hidden diversity of litter-decomposition mechanisms in mushroom-forming fungi.</title>
        <authorList>
            <person name="Floudas D."/>
            <person name="Bentzer J."/>
            <person name="Ahren D."/>
            <person name="Johansson T."/>
            <person name="Persson P."/>
            <person name="Tunlid A."/>
        </authorList>
    </citation>
    <scope>NUCLEOTIDE SEQUENCE [LARGE SCALE GENOMIC DNA]</scope>
    <source>
        <strain evidence="13 14">CBS 146.42</strain>
    </source>
</reference>
<evidence type="ECO:0000256" key="2">
    <source>
        <dbReference type="ARBA" id="ARBA00004851"/>
    </source>
</evidence>
<evidence type="ECO:0000256" key="4">
    <source>
        <dbReference type="ARBA" id="ARBA00022525"/>
    </source>
</evidence>
<keyword evidence="5" id="KW-0119">Carbohydrate metabolism</keyword>
<gene>
    <name evidence="13" type="ORF">D9756_000569</name>
</gene>
<dbReference type="EMBL" id="JAACJO010000001">
    <property type="protein sequence ID" value="KAF5363527.1"/>
    <property type="molecule type" value="Genomic_DNA"/>
</dbReference>
<evidence type="ECO:0000313" key="14">
    <source>
        <dbReference type="Proteomes" id="UP000559027"/>
    </source>
</evidence>
<evidence type="ECO:0000256" key="1">
    <source>
        <dbReference type="ARBA" id="ARBA00004613"/>
    </source>
</evidence>
<organism evidence="13 14">
    <name type="scientific">Leucocoprinus leucothites</name>
    <dbReference type="NCBI Taxonomy" id="201217"/>
    <lineage>
        <taxon>Eukaryota</taxon>
        <taxon>Fungi</taxon>
        <taxon>Dikarya</taxon>
        <taxon>Basidiomycota</taxon>
        <taxon>Agaricomycotina</taxon>
        <taxon>Agaricomycetes</taxon>
        <taxon>Agaricomycetidae</taxon>
        <taxon>Agaricales</taxon>
        <taxon>Agaricineae</taxon>
        <taxon>Agaricaceae</taxon>
        <taxon>Leucocoprinus</taxon>
    </lineage>
</organism>
<keyword evidence="4" id="KW-0964">Secreted</keyword>
<evidence type="ECO:0000256" key="7">
    <source>
        <dbReference type="ARBA" id="ARBA00022801"/>
    </source>
</evidence>
<dbReference type="InterPro" id="IPR017853">
    <property type="entry name" value="GH"/>
</dbReference>
<accession>A0A8H5GEJ3</accession>
<dbReference type="UniPathway" id="UPA00114"/>
<dbReference type="InterPro" id="IPR036881">
    <property type="entry name" value="Glyco_hydro_3_C_sf"/>
</dbReference>
<keyword evidence="14" id="KW-1185">Reference proteome</keyword>
<keyword evidence="7" id="KW-0378">Hydrolase</keyword>
<dbReference type="InterPro" id="IPR026891">
    <property type="entry name" value="Fn3-like"/>
</dbReference>
<dbReference type="OrthoDB" id="47059at2759"/>
<evidence type="ECO:0000256" key="10">
    <source>
        <dbReference type="ARBA" id="ARBA00024574"/>
    </source>
</evidence>
<dbReference type="GO" id="GO:0046556">
    <property type="term" value="F:alpha-L-arabinofuranosidase activity"/>
    <property type="evidence" value="ECO:0007669"/>
    <property type="project" value="TreeGrafter"/>
</dbReference>
<evidence type="ECO:0000313" key="13">
    <source>
        <dbReference type="EMBL" id="KAF5363527.1"/>
    </source>
</evidence>
<keyword evidence="9" id="KW-0326">Glycosidase</keyword>
<dbReference type="GO" id="GO:0005576">
    <property type="term" value="C:extracellular region"/>
    <property type="evidence" value="ECO:0007669"/>
    <property type="project" value="UniProtKB-SubCell"/>
</dbReference>
<dbReference type="GO" id="GO:0045493">
    <property type="term" value="P:xylan catabolic process"/>
    <property type="evidence" value="ECO:0007669"/>
    <property type="project" value="UniProtKB-UniPathway"/>
</dbReference>
<dbReference type="GO" id="GO:0009044">
    <property type="term" value="F:xylan 1,4-beta-xylosidase activity"/>
    <property type="evidence" value="ECO:0007669"/>
    <property type="project" value="UniProtKB-EC"/>
</dbReference>
<dbReference type="Proteomes" id="UP000559027">
    <property type="component" value="Unassembled WGS sequence"/>
</dbReference>
<dbReference type="EC" id="3.2.1.37" evidence="11"/>
<dbReference type="FunFam" id="3.40.50.1700:FF:000007">
    <property type="entry name" value="Exo-1,4-beta-xylosidase xlnD"/>
    <property type="match status" value="1"/>
</dbReference>
<evidence type="ECO:0000256" key="8">
    <source>
        <dbReference type="ARBA" id="ARBA00023180"/>
    </source>
</evidence>
<evidence type="ECO:0000256" key="6">
    <source>
        <dbReference type="ARBA" id="ARBA00022729"/>
    </source>
</evidence>
<comment type="similarity">
    <text evidence="3">Belongs to the glycosyl hydrolase 3 family.</text>
</comment>
<dbReference type="Gene3D" id="2.60.40.10">
    <property type="entry name" value="Immunoglobulins"/>
    <property type="match status" value="1"/>
</dbReference>
<keyword evidence="8" id="KW-0325">Glycoprotein</keyword>
<dbReference type="PANTHER" id="PTHR42721:SF3">
    <property type="entry name" value="BETA-D-XYLOSIDASE 5-RELATED"/>
    <property type="match status" value="1"/>
</dbReference>
<dbReference type="AlphaFoldDB" id="A0A8H5GEJ3"/>
<dbReference type="Gene3D" id="3.40.50.1700">
    <property type="entry name" value="Glycoside hydrolase family 3 C-terminal domain"/>
    <property type="match status" value="1"/>
</dbReference>
<dbReference type="InterPro" id="IPR001764">
    <property type="entry name" value="Glyco_hydro_3_N"/>
</dbReference>
<protein>
    <recommendedName>
        <fullName evidence="11">xylan 1,4-beta-xylosidase</fullName>
        <ecNumber evidence="11">3.2.1.37</ecNumber>
    </recommendedName>
</protein>
<comment type="catalytic activity">
    <reaction evidence="10">
        <text>Hydrolysis of (1-&gt;4)-beta-D-xylans, to remove successive D-xylose residues from the non-reducing termini.</text>
        <dbReference type="EC" id="3.2.1.37"/>
    </reaction>
</comment>
<dbReference type="InterPro" id="IPR036962">
    <property type="entry name" value="Glyco_hydro_3_N_sf"/>
</dbReference>
<dbReference type="Gene3D" id="3.20.20.300">
    <property type="entry name" value="Glycoside hydrolase, family 3, N-terminal domain"/>
    <property type="match status" value="1"/>
</dbReference>
<dbReference type="Pfam" id="PF00933">
    <property type="entry name" value="Glyco_hydro_3"/>
    <property type="match status" value="1"/>
</dbReference>
<dbReference type="PANTHER" id="PTHR42721">
    <property type="entry name" value="SUGAR HYDROLASE-RELATED"/>
    <property type="match status" value="1"/>
</dbReference>
<comment type="caution">
    <text evidence="13">The sequence shown here is derived from an EMBL/GenBank/DDBJ whole genome shotgun (WGS) entry which is preliminary data.</text>
</comment>
<name>A0A8H5GEJ3_9AGAR</name>
<sequence length="780" mass="84582">MNVFKTLLLILKWYAMNPRLVFLAHLVLASVSLAQFNFSFPDCANGPLKSTIVCNTAKDAATRAHALIQMFTDEELIRNTDNVSPGVPRLGIPPYQWWSEALHGVAGSPGVTFASSGNFSSATSFPQPIVLGASFDMELVKAAATVTSTEARAFNNAGRAGLDFFTPNINPFKDPRWGRGQETPGEDPFLTSQYVVNLIDGLQGGISPHPYYKVAADCKHFAAYDLENWEGINRSDFDAKVSLQDLSEYYLPSFQSCVRDAKVTSVMCSFNSVNGIPACANSYLLQNVLRDFWGFGDDRWVVSDCDAVENIFNTHNFTKSLAEAAADALKAGTDIDCGTTYSTHLPEALTQSLITRADLEKALTRQYISLIRLGYFDPPESQPYRQLGWSDVNKPEAENLAYRAAVEGLVLIKNNGLLPLPTTDRLAIIGPYTNATTAMQGNYFGAAPFVVTPLQGAIAAGFQVLSAHGTDVDGTSYSGFEEATEIAKSVDVIVFVGGIDHTIEDEAKDRLNITWPGNQLDLIRQLAALGKPIVVVQFGGGQVDDSDLLASDAVHAVIWAGYPGQSGGAAIFDMIAGKVAPAGRLTTTQYPGEYVDQIAMTDMSLRPSAINPGRTYKWYTGKPVVEFGHGLHFTTFQFSWKKRPRTHYNIQQVIESVSGRAPLDLAILDTFQVSVQNTGQVVSDYVALLFLSGSAGPTPHPLKSLVAFSRAHDVEPGSSSTVDLKVTLGAVARADERGNLWLFGGSYRLVLDVGEGVLTHEFILTGADACILHWPQDPSM</sequence>
<feature type="domain" description="Fibronectin type III-like" evidence="12">
    <location>
        <begin position="685"/>
        <end position="755"/>
    </location>
</feature>
<comment type="pathway">
    <text evidence="2">Glycan degradation; xylan degradation.</text>
</comment>
<dbReference type="SUPFAM" id="SSF52279">
    <property type="entry name" value="Beta-D-glucan exohydrolase, C-terminal domain"/>
    <property type="match status" value="1"/>
</dbReference>
<proteinExistence type="inferred from homology"/>
<dbReference type="Pfam" id="PF01915">
    <property type="entry name" value="Glyco_hydro_3_C"/>
    <property type="match status" value="1"/>
</dbReference>
<evidence type="ECO:0000256" key="11">
    <source>
        <dbReference type="ARBA" id="ARBA00026107"/>
    </source>
</evidence>
<dbReference type="GO" id="GO:0031222">
    <property type="term" value="P:arabinan catabolic process"/>
    <property type="evidence" value="ECO:0007669"/>
    <property type="project" value="TreeGrafter"/>
</dbReference>
<dbReference type="SMART" id="SM01217">
    <property type="entry name" value="Fn3_like"/>
    <property type="match status" value="1"/>
</dbReference>
<dbReference type="SUPFAM" id="SSF51445">
    <property type="entry name" value="(Trans)glycosidases"/>
    <property type="match status" value="1"/>
</dbReference>
<dbReference type="InterPro" id="IPR044993">
    <property type="entry name" value="BXL"/>
</dbReference>
<dbReference type="InterPro" id="IPR013783">
    <property type="entry name" value="Ig-like_fold"/>
</dbReference>
<comment type="subcellular location">
    <subcellularLocation>
        <location evidence="1">Secreted</location>
    </subcellularLocation>
</comment>
<evidence type="ECO:0000259" key="12">
    <source>
        <dbReference type="SMART" id="SM01217"/>
    </source>
</evidence>
<evidence type="ECO:0000256" key="5">
    <source>
        <dbReference type="ARBA" id="ARBA00022651"/>
    </source>
</evidence>
<keyword evidence="6" id="KW-0732">Signal</keyword>